<keyword evidence="4" id="KW-1185">Reference proteome</keyword>
<reference evidence="3 4" key="1">
    <citation type="submission" date="2015-01" db="EMBL/GenBank/DDBJ databases">
        <title>Evolution of Trichinella species and genotypes.</title>
        <authorList>
            <person name="Korhonen P.K."/>
            <person name="Edoardo P."/>
            <person name="Giuseppe L.R."/>
            <person name="Gasser R.B."/>
        </authorList>
    </citation>
    <scope>NUCLEOTIDE SEQUENCE [LARGE SCALE GENOMIC DNA]</scope>
    <source>
        <strain evidence="1">ISS141</strain>
        <strain evidence="2">ISS470</strain>
    </source>
</reference>
<dbReference type="AlphaFoldDB" id="A0A0V0YH42"/>
<comment type="caution">
    <text evidence="1">The sequence shown here is derived from an EMBL/GenBank/DDBJ whole genome shotgun (WGS) entry which is preliminary data.</text>
</comment>
<evidence type="ECO:0000313" key="4">
    <source>
        <dbReference type="Proteomes" id="UP000054995"/>
    </source>
</evidence>
<dbReference type="EMBL" id="JYDU01000015">
    <property type="protein sequence ID" value="KRX99335.1"/>
    <property type="molecule type" value="Genomic_DNA"/>
</dbReference>
<organism evidence="1 3">
    <name type="scientific">Trichinella pseudospiralis</name>
    <name type="common">Parasitic roundworm</name>
    <dbReference type="NCBI Taxonomy" id="6337"/>
    <lineage>
        <taxon>Eukaryota</taxon>
        <taxon>Metazoa</taxon>
        <taxon>Ecdysozoa</taxon>
        <taxon>Nematoda</taxon>
        <taxon>Enoplea</taxon>
        <taxon>Dorylaimia</taxon>
        <taxon>Trichinellida</taxon>
        <taxon>Trichinellidae</taxon>
        <taxon>Trichinella</taxon>
    </lineage>
</organism>
<evidence type="ECO:0000313" key="2">
    <source>
        <dbReference type="EMBL" id="KRY84196.1"/>
    </source>
</evidence>
<sequence>MTHTSNSLGHCDDGSAARCQKSTLWFFSCFSYGKRNATSISSSAVTKCKPVLGFTTWSPSFQNTHSPSY</sequence>
<proteinExistence type="predicted"/>
<accession>A0A0V0YH42</accession>
<protein>
    <submittedName>
        <fullName evidence="1">Uncharacterized protein</fullName>
    </submittedName>
</protein>
<evidence type="ECO:0000313" key="1">
    <source>
        <dbReference type="EMBL" id="KRX99335.1"/>
    </source>
</evidence>
<gene>
    <name evidence="2" type="ORF">T4D_13987</name>
    <name evidence="1" type="ORF">T4E_8398</name>
</gene>
<name>A0A0V0YH42_TRIPS</name>
<dbReference type="EMBL" id="JYDT01000120">
    <property type="protein sequence ID" value="KRY84196.1"/>
    <property type="molecule type" value="Genomic_DNA"/>
</dbReference>
<dbReference type="Proteomes" id="UP000054995">
    <property type="component" value="Unassembled WGS sequence"/>
</dbReference>
<evidence type="ECO:0000313" key="3">
    <source>
        <dbReference type="Proteomes" id="UP000054815"/>
    </source>
</evidence>
<dbReference type="Proteomes" id="UP000054815">
    <property type="component" value="Unassembled WGS sequence"/>
</dbReference>